<keyword evidence="2" id="KW-0238">DNA-binding</keyword>
<evidence type="ECO:0000313" key="5">
    <source>
        <dbReference type="EMBL" id="MBC3804314.1"/>
    </source>
</evidence>
<sequence length="181" mass="20983">MYLEYYAKTANGYCKPLKNLRENPTQPTINIRTWKKEMSTEFVSNYIHSRGLNYSLGFVLFDTNGRPRTLFALDKTKDANFTDTELMTLSLVVPQLNNLHKNFFCQQTRQQAVNQLFWETTDLTARELEIVNLLCQGISPAVISQSLYISQSTTNKHIAHIYKKMHVSNIQELLVRMLAKD</sequence>
<accession>A0ABR6WVS2</accession>
<protein>
    <recommendedName>
        <fullName evidence="4">HTH luxR-type domain-containing protein</fullName>
    </recommendedName>
</protein>
<evidence type="ECO:0000256" key="1">
    <source>
        <dbReference type="ARBA" id="ARBA00023015"/>
    </source>
</evidence>
<reference evidence="5 6" key="1">
    <citation type="journal article" date="2020" name="mSystems">
        <title>Defining Genomic and Predicted Metabolic Features of the Acetobacterium Genus.</title>
        <authorList>
            <person name="Ross D.E."/>
            <person name="Marshall C.W."/>
            <person name="Gulliver D."/>
            <person name="May H.D."/>
            <person name="Norman R.S."/>
        </authorList>
    </citation>
    <scope>NUCLEOTIDE SEQUENCE [LARGE SCALE GENOMIC DNA]</scope>
    <source>
        <strain evidence="5 6">DSM 8238</strain>
    </source>
</reference>
<evidence type="ECO:0000256" key="2">
    <source>
        <dbReference type="ARBA" id="ARBA00023125"/>
    </source>
</evidence>
<dbReference type="EMBL" id="WJBC01000009">
    <property type="protein sequence ID" value="MBC3804314.1"/>
    <property type="molecule type" value="Genomic_DNA"/>
</dbReference>
<keyword evidence="1" id="KW-0805">Transcription regulation</keyword>
<gene>
    <name evidence="5" type="ORF">GH808_07695</name>
</gene>
<organism evidence="5 6">
    <name type="scientific">Acetobacterium fimetarium</name>
    <dbReference type="NCBI Taxonomy" id="52691"/>
    <lineage>
        <taxon>Bacteria</taxon>
        <taxon>Bacillati</taxon>
        <taxon>Bacillota</taxon>
        <taxon>Clostridia</taxon>
        <taxon>Eubacteriales</taxon>
        <taxon>Eubacteriaceae</taxon>
        <taxon>Acetobacterium</taxon>
    </lineage>
</organism>
<dbReference type="SMART" id="SM00421">
    <property type="entry name" value="HTH_LUXR"/>
    <property type="match status" value="1"/>
</dbReference>
<dbReference type="InterPro" id="IPR016032">
    <property type="entry name" value="Sig_transdc_resp-reg_C-effctor"/>
</dbReference>
<dbReference type="Pfam" id="PF00196">
    <property type="entry name" value="GerE"/>
    <property type="match status" value="1"/>
</dbReference>
<dbReference type="PANTHER" id="PTHR44688">
    <property type="entry name" value="DNA-BINDING TRANSCRIPTIONAL ACTIVATOR DEVR_DOSR"/>
    <property type="match status" value="1"/>
</dbReference>
<evidence type="ECO:0000259" key="4">
    <source>
        <dbReference type="PROSITE" id="PS50043"/>
    </source>
</evidence>
<dbReference type="Proteomes" id="UP000603234">
    <property type="component" value="Unassembled WGS sequence"/>
</dbReference>
<dbReference type="PANTHER" id="PTHR44688:SF16">
    <property type="entry name" value="DNA-BINDING TRANSCRIPTIONAL ACTIVATOR DEVR_DOSR"/>
    <property type="match status" value="1"/>
</dbReference>
<dbReference type="Gene3D" id="1.10.10.10">
    <property type="entry name" value="Winged helix-like DNA-binding domain superfamily/Winged helix DNA-binding domain"/>
    <property type="match status" value="1"/>
</dbReference>
<dbReference type="RefSeq" id="WP_186842201.1">
    <property type="nucleotide sequence ID" value="NZ_WJBC01000009.1"/>
</dbReference>
<proteinExistence type="predicted"/>
<dbReference type="PROSITE" id="PS50043">
    <property type="entry name" value="HTH_LUXR_2"/>
    <property type="match status" value="1"/>
</dbReference>
<dbReference type="InterPro" id="IPR036388">
    <property type="entry name" value="WH-like_DNA-bd_sf"/>
</dbReference>
<feature type="domain" description="HTH luxR-type" evidence="4">
    <location>
        <begin position="116"/>
        <end position="181"/>
    </location>
</feature>
<evidence type="ECO:0000256" key="3">
    <source>
        <dbReference type="ARBA" id="ARBA00023163"/>
    </source>
</evidence>
<evidence type="ECO:0000313" key="6">
    <source>
        <dbReference type="Proteomes" id="UP000603234"/>
    </source>
</evidence>
<dbReference type="PRINTS" id="PR00038">
    <property type="entry name" value="HTHLUXR"/>
</dbReference>
<comment type="caution">
    <text evidence="5">The sequence shown here is derived from an EMBL/GenBank/DDBJ whole genome shotgun (WGS) entry which is preliminary data.</text>
</comment>
<dbReference type="SUPFAM" id="SSF46894">
    <property type="entry name" value="C-terminal effector domain of the bipartite response regulators"/>
    <property type="match status" value="1"/>
</dbReference>
<keyword evidence="6" id="KW-1185">Reference proteome</keyword>
<dbReference type="InterPro" id="IPR000792">
    <property type="entry name" value="Tscrpt_reg_LuxR_C"/>
</dbReference>
<keyword evidence="3" id="KW-0804">Transcription</keyword>
<name>A0ABR6WVS2_9FIRM</name>